<dbReference type="GO" id="GO:0000785">
    <property type="term" value="C:chromatin"/>
    <property type="evidence" value="ECO:0007669"/>
    <property type="project" value="TreeGrafter"/>
</dbReference>
<evidence type="ECO:0000313" key="7">
    <source>
        <dbReference type="Proteomes" id="UP000623467"/>
    </source>
</evidence>
<dbReference type="Proteomes" id="UP000623467">
    <property type="component" value="Unassembled WGS sequence"/>
</dbReference>
<dbReference type="Pfam" id="PF02373">
    <property type="entry name" value="JmjC"/>
    <property type="match status" value="1"/>
</dbReference>
<dbReference type="SUPFAM" id="SSF51197">
    <property type="entry name" value="Clavaminate synthase-like"/>
    <property type="match status" value="1"/>
</dbReference>
<proteinExistence type="predicted"/>
<name>A0A8H6YA04_9AGAR</name>
<dbReference type="GO" id="GO:0031490">
    <property type="term" value="F:chromatin DNA binding"/>
    <property type="evidence" value="ECO:0007669"/>
    <property type="project" value="TreeGrafter"/>
</dbReference>
<dbReference type="CDD" id="cd02208">
    <property type="entry name" value="cupin_RmlC-like"/>
    <property type="match status" value="1"/>
</dbReference>
<dbReference type="Gene3D" id="2.60.120.650">
    <property type="entry name" value="Cupin"/>
    <property type="match status" value="2"/>
</dbReference>
<gene>
    <name evidence="6" type="ORF">MSAN_01404700</name>
</gene>
<dbReference type="PANTHER" id="PTHR12549:SF38">
    <property type="entry name" value="JMJC DOMAIN-CONTAINING HISTONE DEMETHYLASE 2, ISOFORM A"/>
    <property type="match status" value="1"/>
</dbReference>
<comment type="caution">
    <text evidence="6">The sequence shown here is derived from an EMBL/GenBank/DDBJ whole genome shotgun (WGS) entry which is preliminary data.</text>
</comment>
<keyword evidence="2" id="KW-0479">Metal-binding</keyword>
<evidence type="ECO:0000256" key="4">
    <source>
        <dbReference type="SAM" id="MobiDB-lite"/>
    </source>
</evidence>
<dbReference type="GO" id="GO:0032454">
    <property type="term" value="F:histone H3K9 demethylase activity"/>
    <property type="evidence" value="ECO:0007669"/>
    <property type="project" value="InterPro"/>
</dbReference>
<comment type="subcellular location">
    <subcellularLocation>
        <location evidence="1">Nucleus</location>
    </subcellularLocation>
</comment>
<evidence type="ECO:0000259" key="5">
    <source>
        <dbReference type="PROSITE" id="PS51184"/>
    </source>
</evidence>
<evidence type="ECO:0000313" key="6">
    <source>
        <dbReference type="EMBL" id="KAF7354901.1"/>
    </source>
</evidence>
<dbReference type="EMBL" id="JACAZH010000011">
    <property type="protein sequence ID" value="KAF7354901.1"/>
    <property type="molecule type" value="Genomic_DNA"/>
</dbReference>
<dbReference type="AlphaFoldDB" id="A0A8H6YA04"/>
<dbReference type="GO" id="GO:0003712">
    <property type="term" value="F:transcription coregulator activity"/>
    <property type="evidence" value="ECO:0007669"/>
    <property type="project" value="TreeGrafter"/>
</dbReference>
<dbReference type="PROSITE" id="PS51257">
    <property type="entry name" value="PROKAR_LIPOPROTEIN"/>
    <property type="match status" value="1"/>
</dbReference>
<sequence length="348" mass="39460">MEQLLRDEGLPVTRQSAEPVLAYAPTSQGGSACAPPQDIAASPSNDSEATLVPTPNGDMAHPSRIVNSEEVPSHEILRFTDSELTDEVFRPLWAKGDPLLVTDAGKKLKIHWSPEYFIEKYGAASCLIIECQTEENKVTTVGEFFRTFGQYEGREKCWKLKDWPPEKDFKSDFPEMYNANANRENVGNKGSTRLHMDMADALNLMTYAAPDADGKEGCAAWDLFRAQDSDKIRQFMRAKFALTSNDPIHMQQIYLEDDARRQLWEEYGKAGEAVFIPAGCAHQVRNLSDCIKVAIDFVSPENIERCEKLTREFREVNQSKVWKEDVLQLRTMMWFAWLSCCRQESLAA</sequence>
<dbReference type="InterPro" id="IPR003347">
    <property type="entry name" value="JmjC_dom"/>
</dbReference>
<dbReference type="GO" id="GO:0006357">
    <property type="term" value="P:regulation of transcription by RNA polymerase II"/>
    <property type="evidence" value="ECO:0007669"/>
    <property type="project" value="TreeGrafter"/>
</dbReference>
<dbReference type="GO" id="GO:0046872">
    <property type="term" value="F:metal ion binding"/>
    <property type="evidence" value="ECO:0007669"/>
    <property type="project" value="UniProtKB-KW"/>
</dbReference>
<evidence type="ECO:0000256" key="3">
    <source>
        <dbReference type="ARBA" id="ARBA00023242"/>
    </source>
</evidence>
<feature type="domain" description="JmjC" evidence="5">
    <location>
        <begin position="152"/>
        <end position="314"/>
    </location>
</feature>
<protein>
    <submittedName>
        <fullName evidence="6">Clavaminate synthase-like protein</fullName>
    </submittedName>
</protein>
<dbReference type="GO" id="GO:0000118">
    <property type="term" value="C:histone deacetylase complex"/>
    <property type="evidence" value="ECO:0007669"/>
    <property type="project" value="TreeGrafter"/>
</dbReference>
<keyword evidence="7" id="KW-1185">Reference proteome</keyword>
<reference evidence="6" key="1">
    <citation type="submission" date="2020-05" db="EMBL/GenBank/DDBJ databases">
        <title>Mycena genomes resolve the evolution of fungal bioluminescence.</title>
        <authorList>
            <person name="Tsai I.J."/>
        </authorList>
    </citation>
    <scope>NUCLEOTIDE SEQUENCE</scope>
    <source>
        <strain evidence="6">160909Yilan</strain>
    </source>
</reference>
<dbReference type="PROSITE" id="PS51184">
    <property type="entry name" value="JMJC"/>
    <property type="match status" value="1"/>
</dbReference>
<evidence type="ECO:0000256" key="1">
    <source>
        <dbReference type="ARBA" id="ARBA00004123"/>
    </source>
</evidence>
<accession>A0A8H6YA04</accession>
<evidence type="ECO:0000256" key="2">
    <source>
        <dbReference type="ARBA" id="ARBA00022723"/>
    </source>
</evidence>
<dbReference type="InterPro" id="IPR045109">
    <property type="entry name" value="LSDs-like"/>
</dbReference>
<feature type="region of interest" description="Disordered" evidence="4">
    <location>
        <begin position="25"/>
        <end position="61"/>
    </location>
</feature>
<dbReference type="PANTHER" id="PTHR12549">
    <property type="entry name" value="JMJC DOMAIN-CONTAINING HISTONE DEMETHYLATION PROTEIN"/>
    <property type="match status" value="1"/>
</dbReference>
<organism evidence="6 7">
    <name type="scientific">Mycena sanguinolenta</name>
    <dbReference type="NCBI Taxonomy" id="230812"/>
    <lineage>
        <taxon>Eukaryota</taxon>
        <taxon>Fungi</taxon>
        <taxon>Dikarya</taxon>
        <taxon>Basidiomycota</taxon>
        <taxon>Agaricomycotina</taxon>
        <taxon>Agaricomycetes</taxon>
        <taxon>Agaricomycetidae</taxon>
        <taxon>Agaricales</taxon>
        <taxon>Marasmiineae</taxon>
        <taxon>Mycenaceae</taxon>
        <taxon>Mycena</taxon>
    </lineage>
</organism>
<keyword evidence="3" id="KW-0539">Nucleus</keyword>
<dbReference type="OrthoDB" id="1667110at2759"/>
<dbReference type="SMART" id="SM00558">
    <property type="entry name" value="JmjC"/>
    <property type="match status" value="1"/>
</dbReference>